<dbReference type="Pfam" id="PF04821">
    <property type="entry name" value="TIMELESS"/>
    <property type="match status" value="1"/>
</dbReference>
<keyword evidence="1" id="KW-1133">Transmembrane helix</keyword>
<evidence type="ECO:0000313" key="4">
    <source>
        <dbReference type="Proteomes" id="UP000023152"/>
    </source>
</evidence>
<evidence type="ECO:0000313" key="3">
    <source>
        <dbReference type="EMBL" id="ETO09187.1"/>
    </source>
</evidence>
<reference evidence="3 4" key="1">
    <citation type="journal article" date="2013" name="Curr. Biol.">
        <title>The Genome of the Foraminiferan Reticulomyxa filosa.</title>
        <authorList>
            <person name="Glockner G."/>
            <person name="Hulsmann N."/>
            <person name="Schleicher M."/>
            <person name="Noegel A.A."/>
            <person name="Eichinger L."/>
            <person name="Gallinger C."/>
            <person name="Pawlowski J."/>
            <person name="Sierra R."/>
            <person name="Euteneuer U."/>
            <person name="Pillet L."/>
            <person name="Moustafa A."/>
            <person name="Platzer M."/>
            <person name="Groth M."/>
            <person name="Szafranski K."/>
            <person name="Schliwa M."/>
        </authorList>
    </citation>
    <scope>NUCLEOTIDE SEQUENCE [LARGE SCALE GENOMIC DNA]</scope>
</reference>
<dbReference type="Proteomes" id="UP000023152">
    <property type="component" value="Unassembled WGS sequence"/>
</dbReference>
<feature type="transmembrane region" description="Helical" evidence="1">
    <location>
        <begin position="164"/>
        <end position="185"/>
    </location>
</feature>
<keyword evidence="1" id="KW-0812">Transmembrane</keyword>
<evidence type="ECO:0000256" key="1">
    <source>
        <dbReference type="SAM" id="Phobius"/>
    </source>
</evidence>
<keyword evidence="1" id="KW-0472">Membrane</keyword>
<dbReference type="AlphaFoldDB" id="X6M6U5"/>
<evidence type="ECO:0000259" key="2">
    <source>
        <dbReference type="Pfam" id="PF04821"/>
    </source>
</evidence>
<accession>X6M6U5</accession>
<feature type="transmembrane region" description="Helical" evidence="1">
    <location>
        <begin position="92"/>
        <end position="111"/>
    </location>
</feature>
<name>X6M6U5_RETFI</name>
<organism evidence="3 4">
    <name type="scientific">Reticulomyxa filosa</name>
    <dbReference type="NCBI Taxonomy" id="46433"/>
    <lineage>
        <taxon>Eukaryota</taxon>
        <taxon>Sar</taxon>
        <taxon>Rhizaria</taxon>
        <taxon>Retaria</taxon>
        <taxon>Foraminifera</taxon>
        <taxon>Monothalamids</taxon>
        <taxon>Reticulomyxidae</taxon>
        <taxon>Reticulomyxa</taxon>
    </lineage>
</organism>
<protein>
    <recommendedName>
        <fullName evidence="2">Timeless N-terminal domain-containing protein</fullName>
    </recommendedName>
</protein>
<dbReference type="EMBL" id="ASPP01024273">
    <property type="protein sequence ID" value="ETO09187.1"/>
    <property type="molecule type" value="Genomic_DNA"/>
</dbReference>
<feature type="domain" description="Timeless N-terminal" evidence="2">
    <location>
        <begin position="10"/>
        <end position="96"/>
    </location>
</feature>
<proteinExistence type="predicted"/>
<dbReference type="InterPro" id="IPR006906">
    <property type="entry name" value="Timeless_N"/>
</dbReference>
<sequence length="247" mass="29082">MANINNKHVFYQQTYKNVLIQNDVLRFLIQLIEEPLCLDIELIAMCLDRTELQNDTLELFLCLFKNILAIPNPPIQSIENPSNLLFYLHDRAILAFVQVLLFVYFFVYLRLNKRVCVCVNSWTGGDYGHCDGNVSQCQRRNEANQHFIGRYHLPLFPIGGSNSFFLFIICVFVLVGMTMVIHVLGKTAEKVRRQQHFRRTRHNKWNSVCRVTTIVSFESIKQRREQSTKIFKVNQKKKKKIKKKRVE</sequence>
<comment type="caution">
    <text evidence="3">The sequence shown here is derived from an EMBL/GenBank/DDBJ whole genome shotgun (WGS) entry which is preliminary data.</text>
</comment>
<gene>
    <name evidence="3" type="ORF">RFI_28198</name>
</gene>
<keyword evidence="4" id="KW-1185">Reference proteome</keyword>